<accession>A0ABD0PQU6</accession>
<dbReference type="AlphaFoldDB" id="A0ABD0PQU6"/>
<dbReference type="Gene3D" id="2.60.40.10">
    <property type="entry name" value="Immunoglobulins"/>
    <property type="match status" value="1"/>
</dbReference>
<dbReference type="InterPro" id="IPR007110">
    <property type="entry name" value="Ig-like_dom"/>
</dbReference>
<dbReference type="PROSITE" id="PS50835">
    <property type="entry name" value="IG_LIKE"/>
    <property type="match status" value="1"/>
</dbReference>
<dbReference type="InterPro" id="IPR013783">
    <property type="entry name" value="Ig-like_fold"/>
</dbReference>
<feature type="non-terminal residue" evidence="2">
    <location>
        <position position="55"/>
    </location>
</feature>
<feature type="domain" description="Ig-like" evidence="1">
    <location>
        <begin position="7"/>
        <end position="55"/>
    </location>
</feature>
<feature type="non-terminal residue" evidence="2">
    <location>
        <position position="1"/>
    </location>
</feature>
<dbReference type="InterPro" id="IPR036179">
    <property type="entry name" value="Ig-like_dom_sf"/>
</dbReference>
<dbReference type="Proteomes" id="UP001529510">
    <property type="component" value="Unassembled WGS sequence"/>
</dbReference>
<evidence type="ECO:0000259" key="1">
    <source>
        <dbReference type="PROSITE" id="PS50835"/>
    </source>
</evidence>
<protein>
    <recommendedName>
        <fullName evidence="1">Ig-like domain-containing protein</fullName>
    </recommendedName>
</protein>
<gene>
    <name evidence="2" type="ORF">M9458_028441</name>
</gene>
<proteinExistence type="predicted"/>
<dbReference type="EMBL" id="JAMKFB020000014">
    <property type="protein sequence ID" value="KAL0176111.1"/>
    <property type="molecule type" value="Genomic_DNA"/>
</dbReference>
<comment type="caution">
    <text evidence="2">The sequence shown here is derived from an EMBL/GenBank/DDBJ whole genome shotgun (WGS) entry which is preliminary data.</text>
</comment>
<keyword evidence="3" id="KW-1185">Reference proteome</keyword>
<sequence>VYQLSLPEDQKLSVTTVTVGQSAVLTCAIAGDQRPPIIWRRNNHALNMLELEDIN</sequence>
<reference evidence="2 3" key="1">
    <citation type="submission" date="2024-05" db="EMBL/GenBank/DDBJ databases">
        <title>Genome sequencing and assembly of Indian major carp, Cirrhinus mrigala (Hamilton, 1822).</title>
        <authorList>
            <person name="Mohindra V."/>
            <person name="Chowdhury L.M."/>
            <person name="Lal K."/>
            <person name="Jena J.K."/>
        </authorList>
    </citation>
    <scope>NUCLEOTIDE SEQUENCE [LARGE SCALE GENOMIC DNA]</scope>
    <source>
        <strain evidence="2">CM1030</strain>
        <tissue evidence="2">Blood</tissue>
    </source>
</reference>
<evidence type="ECO:0000313" key="2">
    <source>
        <dbReference type="EMBL" id="KAL0176111.1"/>
    </source>
</evidence>
<dbReference type="SUPFAM" id="SSF48726">
    <property type="entry name" value="Immunoglobulin"/>
    <property type="match status" value="1"/>
</dbReference>
<dbReference type="Pfam" id="PF07679">
    <property type="entry name" value="I-set"/>
    <property type="match status" value="1"/>
</dbReference>
<evidence type="ECO:0000313" key="3">
    <source>
        <dbReference type="Proteomes" id="UP001529510"/>
    </source>
</evidence>
<organism evidence="2 3">
    <name type="scientific">Cirrhinus mrigala</name>
    <name type="common">Mrigala</name>
    <dbReference type="NCBI Taxonomy" id="683832"/>
    <lineage>
        <taxon>Eukaryota</taxon>
        <taxon>Metazoa</taxon>
        <taxon>Chordata</taxon>
        <taxon>Craniata</taxon>
        <taxon>Vertebrata</taxon>
        <taxon>Euteleostomi</taxon>
        <taxon>Actinopterygii</taxon>
        <taxon>Neopterygii</taxon>
        <taxon>Teleostei</taxon>
        <taxon>Ostariophysi</taxon>
        <taxon>Cypriniformes</taxon>
        <taxon>Cyprinidae</taxon>
        <taxon>Labeoninae</taxon>
        <taxon>Labeonini</taxon>
        <taxon>Cirrhinus</taxon>
    </lineage>
</organism>
<dbReference type="InterPro" id="IPR013098">
    <property type="entry name" value="Ig_I-set"/>
</dbReference>
<name>A0ABD0PQU6_CIRMR</name>